<dbReference type="EMBL" id="LNYS01000006">
    <property type="protein sequence ID" value="KTD52014.1"/>
    <property type="molecule type" value="Genomic_DNA"/>
</dbReference>
<keyword evidence="2" id="KW-0472">Membrane</keyword>
<keyword evidence="2" id="KW-1133">Transmembrane helix</keyword>
<accession>A0A0W0Y610</accession>
<reference evidence="3 4" key="1">
    <citation type="submission" date="2015-11" db="EMBL/GenBank/DDBJ databases">
        <title>Genomic analysis of 38 Legionella species identifies large and diverse effector repertoires.</title>
        <authorList>
            <person name="Burstein D."/>
            <person name="Amaro F."/>
            <person name="Zusman T."/>
            <person name="Lifshitz Z."/>
            <person name="Cohen O."/>
            <person name="Gilbert J.A."/>
            <person name="Pupko T."/>
            <person name="Shuman H.A."/>
            <person name="Segal G."/>
        </authorList>
    </citation>
    <scope>NUCLEOTIDE SEQUENCE [LARGE SCALE GENOMIC DNA]</scope>
    <source>
        <strain evidence="3 4">CDC#1442-AUS-E</strain>
    </source>
</reference>
<protein>
    <submittedName>
        <fullName evidence="3">Uncharacterized protein</fullName>
    </submittedName>
</protein>
<dbReference type="AlphaFoldDB" id="A0A0W0Y610"/>
<sequence length="713" mass="81910">MKEGHSRIPYRSMQDHSRLNIAARPFYDELCYTEEELQFRQRVINLRTASKIDAQLLSTEDSWFNEDKTQAFSAVNEGSWLLSVQYRPRHELSLDDFHAEILPPQRVSWTGLSMMMRQIGDYLLIRNDALSKAHLNQPFNYVLLDSMQILRKLAAINDAEYVSEQLQLFTQYLRAVEVMTSPMAGSDRLFLADCRSAIEKDIQFDIQQKLQSRQFKIKIERLHHELTNLAQKRHTGMHFAVTAYDANPHPFWELYKDAQTIGSQREFPTLAAKHCALIVSETTELAPESVSTIAAPESIRLTAEDLKQCPGFKFIDNLPSTVHEAYGQAISDLQEVLRFQNILEQLSQLLDQAGEVFTITQFRSQMLDLFEGIELFVQRSQAPVMEVLEANSAAYHQSIQDKQDIRWWEKWISDKPEKIDSFINNQDNLSRFGVTPVNLQQVEKQIMEQTNQIKTHLHQFATEEKQLELISSAKELMGQVMSSMQSWVNQQNRLAGLPEKPLNQAITRSYPKPHSLSETKTQEPAKKNRSPVKEKTIAKRPERSRFFKSTPEPLNQMFISPVKNSHRALPAYSPPPITASSNETTNQQAATINPLIFFSILILLPLGIILLKLLYDRYWANVSILSAPREVNLLQYEENLVKAEDSLALIAGYVSASGDEEQETLLEEFSDTVSRLKSRQKAMRYDQNALDSLLEELNDFIEDHHLSNSRPKP</sequence>
<dbReference type="PATRIC" id="fig|45073.5.peg.906"/>
<organism evidence="3 4">
    <name type="scientific">Legionella quinlivanii</name>
    <dbReference type="NCBI Taxonomy" id="45073"/>
    <lineage>
        <taxon>Bacteria</taxon>
        <taxon>Pseudomonadati</taxon>
        <taxon>Pseudomonadota</taxon>
        <taxon>Gammaproteobacteria</taxon>
        <taxon>Legionellales</taxon>
        <taxon>Legionellaceae</taxon>
        <taxon>Legionella</taxon>
    </lineage>
</organism>
<evidence type="ECO:0000313" key="4">
    <source>
        <dbReference type="Proteomes" id="UP000054618"/>
    </source>
</evidence>
<feature type="transmembrane region" description="Helical" evidence="2">
    <location>
        <begin position="595"/>
        <end position="615"/>
    </location>
</feature>
<dbReference type="OrthoDB" id="5649692at2"/>
<evidence type="ECO:0000256" key="2">
    <source>
        <dbReference type="SAM" id="Phobius"/>
    </source>
</evidence>
<dbReference type="Proteomes" id="UP000054618">
    <property type="component" value="Unassembled WGS sequence"/>
</dbReference>
<evidence type="ECO:0000256" key="1">
    <source>
        <dbReference type="SAM" id="MobiDB-lite"/>
    </source>
</evidence>
<dbReference type="RefSeq" id="WP_058506950.1">
    <property type="nucleotide sequence ID" value="NZ_CAAAIK010000007.1"/>
</dbReference>
<gene>
    <name evidence="3" type="ORF">Lqui_0858</name>
</gene>
<proteinExistence type="predicted"/>
<name>A0A0W0Y610_9GAMM</name>
<feature type="region of interest" description="Disordered" evidence="1">
    <location>
        <begin position="498"/>
        <end position="539"/>
    </location>
</feature>
<keyword evidence="2" id="KW-0812">Transmembrane</keyword>
<feature type="compositionally biased region" description="Basic and acidic residues" evidence="1">
    <location>
        <begin position="515"/>
        <end position="539"/>
    </location>
</feature>
<keyword evidence="4" id="KW-1185">Reference proteome</keyword>
<evidence type="ECO:0000313" key="3">
    <source>
        <dbReference type="EMBL" id="KTD52014.1"/>
    </source>
</evidence>
<comment type="caution">
    <text evidence="3">The sequence shown here is derived from an EMBL/GenBank/DDBJ whole genome shotgun (WGS) entry which is preliminary data.</text>
</comment>